<keyword evidence="1" id="KW-0472">Membrane</keyword>
<name>A0A1G7WT19_9PROT</name>
<evidence type="ECO:0008006" key="4">
    <source>
        <dbReference type="Google" id="ProtNLM"/>
    </source>
</evidence>
<keyword evidence="1" id="KW-0812">Transmembrane</keyword>
<evidence type="ECO:0000256" key="1">
    <source>
        <dbReference type="SAM" id="Phobius"/>
    </source>
</evidence>
<accession>A0A1G7WT19</accession>
<protein>
    <recommendedName>
        <fullName evidence="4">DUF3311 domain-containing protein</fullName>
    </recommendedName>
</protein>
<keyword evidence="3" id="KW-1185">Reference proteome</keyword>
<organism evidence="2 3">
    <name type="scientific">Roseospirillum parvum</name>
    <dbReference type="NCBI Taxonomy" id="83401"/>
    <lineage>
        <taxon>Bacteria</taxon>
        <taxon>Pseudomonadati</taxon>
        <taxon>Pseudomonadota</taxon>
        <taxon>Alphaproteobacteria</taxon>
        <taxon>Rhodospirillales</taxon>
        <taxon>Rhodospirillaceae</taxon>
        <taxon>Roseospirillum</taxon>
    </lineage>
</organism>
<keyword evidence="1" id="KW-1133">Transmembrane helix</keyword>
<reference evidence="3" key="1">
    <citation type="submission" date="2016-10" db="EMBL/GenBank/DDBJ databases">
        <authorList>
            <person name="Varghese N."/>
            <person name="Submissions S."/>
        </authorList>
    </citation>
    <scope>NUCLEOTIDE SEQUENCE [LARGE SCALE GENOMIC DNA]</scope>
    <source>
        <strain evidence="3">930I</strain>
    </source>
</reference>
<evidence type="ECO:0000313" key="3">
    <source>
        <dbReference type="Proteomes" id="UP000217076"/>
    </source>
</evidence>
<feature type="transmembrane region" description="Helical" evidence="1">
    <location>
        <begin position="41"/>
        <end position="60"/>
    </location>
</feature>
<dbReference type="RefSeq" id="WP_092616128.1">
    <property type="nucleotide sequence ID" value="NZ_FNCV01000002.1"/>
</dbReference>
<dbReference type="Proteomes" id="UP000217076">
    <property type="component" value="Unassembled WGS sequence"/>
</dbReference>
<gene>
    <name evidence="2" type="ORF">SAMN05421742_102310</name>
</gene>
<proteinExistence type="predicted"/>
<dbReference type="EMBL" id="FNCV01000002">
    <property type="protein sequence ID" value="SDG75058.1"/>
    <property type="molecule type" value="Genomic_DNA"/>
</dbReference>
<sequence>MTRLKRCADRALVLPLLTLLLLCPPLLLVFSHDTTLTGVPLLYAYAFTVWALAIVAGALVSRRLLAAARAAEAEETAHPGGRAGGGPG</sequence>
<dbReference type="AlphaFoldDB" id="A0A1G7WT19"/>
<dbReference type="STRING" id="83401.SAMN05421742_102310"/>
<evidence type="ECO:0000313" key="2">
    <source>
        <dbReference type="EMBL" id="SDG75058.1"/>
    </source>
</evidence>